<dbReference type="SUPFAM" id="SSF53822">
    <property type="entry name" value="Periplasmic binding protein-like I"/>
    <property type="match status" value="1"/>
</dbReference>
<feature type="domain" description="HTH gntR-type" evidence="4">
    <location>
        <begin position="12"/>
        <end position="80"/>
    </location>
</feature>
<proteinExistence type="predicted"/>
<dbReference type="Pfam" id="PF13377">
    <property type="entry name" value="Peripla_BP_3"/>
    <property type="match status" value="1"/>
</dbReference>
<evidence type="ECO:0000313" key="6">
    <source>
        <dbReference type="Proteomes" id="UP000253209"/>
    </source>
</evidence>
<dbReference type="EMBL" id="QGDC01000007">
    <property type="protein sequence ID" value="RCH54255.1"/>
    <property type="molecule type" value="Genomic_DNA"/>
</dbReference>
<dbReference type="InterPro" id="IPR000524">
    <property type="entry name" value="Tscrpt_reg_HTH_GntR"/>
</dbReference>
<evidence type="ECO:0000256" key="1">
    <source>
        <dbReference type="ARBA" id="ARBA00023015"/>
    </source>
</evidence>
<dbReference type="GO" id="GO:0003700">
    <property type="term" value="F:DNA-binding transcription factor activity"/>
    <property type="evidence" value="ECO:0007669"/>
    <property type="project" value="InterPro"/>
</dbReference>
<keyword evidence="6" id="KW-1185">Reference proteome</keyword>
<dbReference type="PROSITE" id="PS50949">
    <property type="entry name" value="HTH_GNTR"/>
    <property type="match status" value="1"/>
</dbReference>
<dbReference type="Proteomes" id="UP000253209">
    <property type="component" value="Unassembled WGS sequence"/>
</dbReference>
<protein>
    <submittedName>
        <fullName evidence="5">Transcriptional regulator</fullName>
    </submittedName>
</protein>
<reference evidence="5 6" key="1">
    <citation type="submission" date="2018-05" db="EMBL/GenBank/DDBJ databases">
        <title>Mucilaginibacter hurinus sp. nov., isolated from briquette warehouse soil.</title>
        <authorList>
            <person name="Choi L."/>
        </authorList>
    </citation>
    <scope>NUCLEOTIDE SEQUENCE [LARGE SCALE GENOMIC DNA]</scope>
    <source>
        <strain evidence="5 6">ZR32</strain>
    </source>
</reference>
<comment type="caution">
    <text evidence="5">The sequence shown here is derived from an EMBL/GenBank/DDBJ whole genome shotgun (WGS) entry which is preliminary data.</text>
</comment>
<dbReference type="PANTHER" id="PTHR38445:SF10">
    <property type="entry name" value="GNTR-FAMILY TRANSCRIPTIONAL REGULATOR"/>
    <property type="match status" value="1"/>
</dbReference>
<evidence type="ECO:0000256" key="3">
    <source>
        <dbReference type="ARBA" id="ARBA00023163"/>
    </source>
</evidence>
<dbReference type="SUPFAM" id="SSF46785">
    <property type="entry name" value="Winged helix' DNA-binding domain"/>
    <property type="match status" value="1"/>
</dbReference>
<dbReference type="InterPro" id="IPR036390">
    <property type="entry name" value="WH_DNA-bd_sf"/>
</dbReference>
<name>A0A367GMJ4_9SPHI</name>
<dbReference type="Gene3D" id="1.10.10.10">
    <property type="entry name" value="Winged helix-like DNA-binding domain superfamily/Winged helix DNA-binding domain"/>
    <property type="match status" value="1"/>
</dbReference>
<dbReference type="PANTHER" id="PTHR38445">
    <property type="entry name" value="HTH-TYPE TRANSCRIPTIONAL REPRESSOR YTRA"/>
    <property type="match status" value="1"/>
</dbReference>
<dbReference type="CDD" id="cd07377">
    <property type="entry name" value="WHTH_GntR"/>
    <property type="match status" value="1"/>
</dbReference>
<organism evidence="5 6">
    <name type="scientific">Mucilaginibacter hurinus</name>
    <dbReference type="NCBI Taxonomy" id="2201324"/>
    <lineage>
        <taxon>Bacteria</taxon>
        <taxon>Pseudomonadati</taxon>
        <taxon>Bacteroidota</taxon>
        <taxon>Sphingobacteriia</taxon>
        <taxon>Sphingobacteriales</taxon>
        <taxon>Sphingobacteriaceae</taxon>
        <taxon>Mucilaginibacter</taxon>
    </lineage>
</organism>
<keyword evidence="1" id="KW-0805">Transcription regulation</keyword>
<sequence>MDYIKIETDSPIPKYKQVINSFHEALENNRLKKDEKIPSINQISQKFQLSRDTVLTAFNDLQARGIIISRPGKGYYITKSDVTRQHKIFLLFDKFTAYKEELYASFKDQLKRKASVEIFFHNFNTKAFETLIRESIGNYTAYVIMPIPTKSVSGIIEMIPRDKLYILDRGRRIYGQDYPSVCQSFKKDIYNALSTGAELLKKYSKLILLFPEDSHAPMDLKRGFVQFCTEYNIDHIVTSHQPAGVNKDEAYIVLDDKTLVTLVQNAQAKKLKLGKDVGIISYNDTPLKSIVANGITTISTDFDAMGRSIADLVINKRKGHLENPCNLIIRNSL</sequence>
<gene>
    <name evidence="5" type="ORF">DJ568_13235</name>
</gene>
<dbReference type="InterPro" id="IPR046335">
    <property type="entry name" value="LacI/GalR-like_sensor"/>
</dbReference>
<dbReference type="InterPro" id="IPR036388">
    <property type="entry name" value="WH-like_DNA-bd_sf"/>
</dbReference>
<dbReference type="SMART" id="SM00345">
    <property type="entry name" value="HTH_GNTR"/>
    <property type="match status" value="1"/>
</dbReference>
<evidence type="ECO:0000256" key="2">
    <source>
        <dbReference type="ARBA" id="ARBA00023125"/>
    </source>
</evidence>
<dbReference type="Gene3D" id="3.40.50.2300">
    <property type="match status" value="2"/>
</dbReference>
<evidence type="ECO:0000313" key="5">
    <source>
        <dbReference type="EMBL" id="RCH54255.1"/>
    </source>
</evidence>
<accession>A0A367GMJ4</accession>
<dbReference type="InterPro" id="IPR028082">
    <property type="entry name" value="Peripla_BP_I"/>
</dbReference>
<dbReference type="OrthoDB" id="742238at2"/>
<dbReference type="RefSeq" id="WP_114005766.1">
    <property type="nucleotide sequence ID" value="NZ_QGDC01000007.1"/>
</dbReference>
<keyword evidence="3" id="KW-0804">Transcription</keyword>
<dbReference type="AlphaFoldDB" id="A0A367GMJ4"/>
<dbReference type="GO" id="GO:0003677">
    <property type="term" value="F:DNA binding"/>
    <property type="evidence" value="ECO:0007669"/>
    <property type="project" value="UniProtKB-KW"/>
</dbReference>
<dbReference type="Pfam" id="PF00392">
    <property type="entry name" value="GntR"/>
    <property type="match status" value="1"/>
</dbReference>
<keyword evidence="2" id="KW-0238">DNA-binding</keyword>
<evidence type="ECO:0000259" key="4">
    <source>
        <dbReference type="PROSITE" id="PS50949"/>
    </source>
</evidence>